<feature type="compositionally biased region" description="Polar residues" evidence="1">
    <location>
        <begin position="260"/>
        <end position="272"/>
    </location>
</feature>
<feature type="region of interest" description="Disordered" evidence="1">
    <location>
        <begin position="1"/>
        <end position="75"/>
    </location>
</feature>
<comment type="caution">
    <text evidence="2">The sequence shown here is derived from an EMBL/GenBank/DDBJ whole genome shotgun (WGS) entry which is preliminary data.</text>
</comment>
<dbReference type="Proteomes" id="UP001140091">
    <property type="component" value="Unassembled WGS sequence"/>
</dbReference>
<protein>
    <submittedName>
        <fullName evidence="2">Uncharacterized protein</fullName>
    </submittedName>
</protein>
<dbReference type="EMBL" id="JANBPK010001141">
    <property type="protein sequence ID" value="KAJ2925631.1"/>
    <property type="molecule type" value="Genomic_DNA"/>
</dbReference>
<sequence length="439" mass="45801">MSSPSTNSYVDAACRALKPTGRPSDPPKRSSTCRATRTVAAPAVGVVPQGGGKGLPSPKAHGGGETVHNNSPATPPAGAFTFGLAMPTLLPSDSPTLGSGVGRAQKAVGSPSSKLLHTVGTGAPQDTNSFGPGSGEVLKKFPVDCQPGHPAPLPAAFGTPSMPPGAGDKRSQANELSFHTNTASLGPPKRVVASTGTFGSIATSCDGEIGSSKSEVDHGAHIDQTDPPYCGPSVKNHVSSPPIIKTRRARAAEQKLLTEGKTSTSLSQTPSLCEQHDTNNDTLTPTGYGGVQLASMTSPPTVNPGMVASACAANVHSPSNTARTQHIDDTNFASLKSYSWNELVLYVPEDTEVLPNLGAGRYKLVSYINKASLPAIEARFSNALSLPIPLTLACRDMLRDELKSVARIHRVAVVKQDTKRTILEKLRMHEQFAHCELQT</sequence>
<feature type="compositionally biased region" description="Low complexity" evidence="1">
    <location>
        <begin position="34"/>
        <end position="47"/>
    </location>
</feature>
<name>A0A9W8IYE2_9AGAR</name>
<proteinExistence type="predicted"/>
<accession>A0A9W8IYE2</accession>
<dbReference type="OrthoDB" id="10655483at2759"/>
<evidence type="ECO:0000313" key="2">
    <source>
        <dbReference type="EMBL" id="KAJ2925631.1"/>
    </source>
</evidence>
<evidence type="ECO:0000313" key="3">
    <source>
        <dbReference type="Proteomes" id="UP001140091"/>
    </source>
</evidence>
<evidence type="ECO:0000256" key="1">
    <source>
        <dbReference type="SAM" id="MobiDB-lite"/>
    </source>
</evidence>
<reference evidence="2" key="1">
    <citation type="submission" date="2022-06" db="EMBL/GenBank/DDBJ databases">
        <title>Genome Sequence of Candolleomyces eurysporus.</title>
        <authorList>
            <person name="Buettner E."/>
        </authorList>
    </citation>
    <scope>NUCLEOTIDE SEQUENCE</scope>
    <source>
        <strain evidence="2">VTCC 930004</strain>
    </source>
</reference>
<feature type="region of interest" description="Disordered" evidence="1">
    <location>
        <begin position="259"/>
        <end position="279"/>
    </location>
</feature>
<dbReference type="AlphaFoldDB" id="A0A9W8IYE2"/>
<feature type="non-terminal residue" evidence="2">
    <location>
        <position position="1"/>
    </location>
</feature>
<feature type="region of interest" description="Disordered" evidence="1">
    <location>
        <begin position="94"/>
        <end position="172"/>
    </location>
</feature>
<gene>
    <name evidence="2" type="ORF">H1R20_g11459</name>
</gene>
<organism evidence="2 3">
    <name type="scientific">Candolleomyces eurysporus</name>
    <dbReference type="NCBI Taxonomy" id="2828524"/>
    <lineage>
        <taxon>Eukaryota</taxon>
        <taxon>Fungi</taxon>
        <taxon>Dikarya</taxon>
        <taxon>Basidiomycota</taxon>
        <taxon>Agaricomycotina</taxon>
        <taxon>Agaricomycetes</taxon>
        <taxon>Agaricomycetidae</taxon>
        <taxon>Agaricales</taxon>
        <taxon>Agaricineae</taxon>
        <taxon>Psathyrellaceae</taxon>
        <taxon>Candolleomyces</taxon>
    </lineage>
</organism>
<keyword evidence="3" id="KW-1185">Reference proteome</keyword>